<evidence type="ECO:0000256" key="1">
    <source>
        <dbReference type="PROSITE-ProRule" id="PRU00339"/>
    </source>
</evidence>
<dbReference type="InterPro" id="IPR019734">
    <property type="entry name" value="TPR_rpt"/>
</dbReference>
<dbReference type="PROSITE" id="PS50125">
    <property type="entry name" value="GUANYLATE_CYCLASE_2"/>
    <property type="match status" value="1"/>
</dbReference>
<dbReference type="Pfam" id="PF13181">
    <property type="entry name" value="TPR_8"/>
    <property type="match status" value="1"/>
</dbReference>
<dbReference type="Proteomes" id="UP000193553">
    <property type="component" value="Unassembled WGS sequence"/>
</dbReference>
<dbReference type="PANTHER" id="PTHR43081:SF19">
    <property type="entry name" value="PH-SENSITIVE ADENYLATE CYCLASE RV1264"/>
    <property type="match status" value="1"/>
</dbReference>
<dbReference type="CDD" id="cd07302">
    <property type="entry name" value="CHD"/>
    <property type="match status" value="1"/>
</dbReference>
<protein>
    <recommendedName>
        <fullName evidence="2">Guanylate cyclase domain-containing protein</fullName>
    </recommendedName>
</protein>
<dbReference type="InterPro" id="IPR029787">
    <property type="entry name" value="Nucleotide_cyclase"/>
</dbReference>
<name>A0A1X3HFN3_9BRAD</name>
<dbReference type="SUPFAM" id="SSF55073">
    <property type="entry name" value="Nucleotide cyclase"/>
    <property type="match status" value="1"/>
</dbReference>
<keyword evidence="1" id="KW-0802">TPR repeat</keyword>
<dbReference type="GO" id="GO:0035556">
    <property type="term" value="P:intracellular signal transduction"/>
    <property type="evidence" value="ECO:0007669"/>
    <property type="project" value="InterPro"/>
</dbReference>
<dbReference type="InterPro" id="IPR001054">
    <property type="entry name" value="A/G_cyclase"/>
</dbReference>
<dbReference type="InterPro" id="IPR011990">
    <property type="entry name" value="TPR-like_helical_dom_sf"/>
</dbReference>
<dbReference type="PANTHER" id="PTHR43081">
    <property type="entry name" value="ADENYLATE CYCLASE, TERMINAL-DIFFERENTIATION SPECIFIC-RELATED"/>
    <property type="match status" value="1"/>
</dbReference>
<evidence type="ECO:0000259" key="2">
    <source>
        <dbReference type="PROSITE" id="PS50125"/>
    </source>
</evidence>
<proteinExistence type="predicted"/>
<reference evidence="3 4" key="1">
    <citation type="submission" date="2017-03" db="EMBL/GenBank/DDBJ databases">
        <title>Whole genome sequences of fourteen strains of Bradyrhizobium canariense and one strain of Bradyrhizobium japonicum isolated from Lupinus (Papilionoideae: Genisteae) species in Algeria.</title>
        <authorList>
            <person name="Crovadore J."/>
            <person name="Chekireb D."/>
            <person name="Brachmann A."/>
            <person name="Chablais R."/>
            <person name="Cochard B."/>
            <person name="Lefort F."/>
        </authorList>
    </citation>
    <scope>NUCLEOTIDE SEQUENCE [LARGE SCALE GENOMIC DNA]</scope>
    <source>
        <strain evidence="3 4">UBMA195</strain>
    </source>
</reference>
<dbReference type="SUPFAM" id="SSF48452">
    <property type="entry name" value="TPR-like"/>
    <property type="match status" value="1"/>
</dbReference>
<dbReference type="EMBL" id="NAFI01000118">
    <property type="protein sequence ID" value="OSJ19025.1"/>
    <property type="molecule type" value="Genomic_DNA"/>
</dbReference>
<dbReference type="PROSITE" id="PS50005">
    <property type="entry name" value="TPR"/>
    <property type="match status" value="1"/>
</dbReference>
<accession>A0A1X3HFN3</accession>
<sequence>MGADEEETLVRLKAVRKAIVDPTLVSHRGHMVKTTGDGMLIEFASAVDAVRGAVEIQRSMAEQNDGVPPDQKIELRIGIHVGDVIFDDNDIFGDGVNIAARLESIAEPGGVCMSDDAYRQVRGKVEIACDDMGQQSLKNIAEPMRAWRVRPSGQIPSAVKSGSALSQPPVLSLPDKPSIAVLSFQNMSGDPEQEYFADGLTEDIITELAHTSTMSVIARHSTFVYKGKAVDVKRVGRDLGTRYVLEGSVRRINQRVRVTAQLVETATGRHLWAEKYDRDLADIFEIQDEITRSVVGSTQCQVVFSEGVLAERSERPEFRTWDLAKRGWKEIYRLTSESIAAAREIASEVTRIDPSFAKGHQLLAAATYHLALMGFSSNSREMLEAALQSVQKAIRLDDADEYSHWMLGGILGQGFGYHDKAIAAYRRALELNPNFLIAFGSLGTVLALAGRVEESIRNSETCIRLNPREPGNFFRFSGLALAYFVAQDYVKSREWSEKAVQRKPVWWQGHALLAVSCALLGEQDDARAAIGDWLLAIPGATVSNLPPIPFRNTTDTERFRDGLRRAGLPE</sequence>
<comment type="caution">
    <text evidence="3">The sequence shown here is derived from an EMBL/GenBank/DDBJ whole genome shotgun (WGS) entry which is preliminary data.</text>
</comment>
<evidence type="ECO:0000313" key="4">
    <source>
        <dbReference type="Proteomes" id="UP000193553"/>
    </source>
</evidence>
<dbReference type="AlphaFoldDB" id="A0A1X3HFN3"/>
<organism evidence="3 4">
    <name type="scientific">Bradyrhizobium canariense</name>
    <dbReference type="NCBI Taxonomy" id="255045"/>
    <lineage>
        <taxon>Bacteria</taxon>
        <taxon>Pseudomonadati</taxon>
        <taxon>Pseudomonadota</taxon>
        <taxon>Alphaproteobacteria</taxon>
        <taxon>Hyphomicrobiales</taxon>
        <taxon>Nitrobacteraceae</taxon>
        <taxon>Bradyrhizobium</taxon>
    </lineage>
</organism>
<feature type="domain" description="Guanylate cyclase" evidence="2">
    <location>
        <begin position="1"/>
        <end position="103"/>
    </location>
</feature>
<gene>
    <name evidence="3" type="ORF">BSZ18_01095</name>
</gene>
<dbReference type="InterPro" id="IPR050697">
    <property type="entry name" value="Adenylyl/Guanylyl_Cyclase_3/4"/>
</dbReference>
<feature type="repeat" description="TPR" evidence="1">
    <location>
        <begin position="402"/>
        <end position="435"/>
    </location>
</feature>
<dbReference type="Gene3D" id="3.40.50.10610">
    <property type="entry name" value="ABC-type transport auxiliary lipoprotein component"/>
    <property type="match status" value="1"/>
</dbReference>
<dbReference type="Gene3D" id="1.25.40.10">
    <property type="entry name" value="Tetratricopeptide repeat domain"/>
    <property type="match status" value="1"/>
</dbReference>
<dbReference type="SMART" id="SM00028">
    <property type="entry name" value="TPR"/>
    <property type="match status" value="4"/>
</dbReference>
<evidence type="ECO:0000313" key="3">
    <source>
        <dbReference type="EMBL" id="OSJ19025.1"/>
    </source>
</evidence>
<dbReference type="GO" id="GO:0006171">
    <property type="term" value="P:cAMP biosynthetic process"/>
    <property type="evidence" value="ECO:0007669"/>
    <property type="project" value="TreeGrafter"/>
</dbReference>
<dbReference type="Gene3D" id="3.30.70.1230">
    <property type="entry name" value="Nucleotide cyclase"/>
    <property type="match status" value="1"/>
</dbReference>
<dbReference type="Pfam" id="PF00211">
    <property type="entry name" value="Guanylate_cyc"/>
    <property type="match status" value="1"/>
</dbReference>
<dbReference type="GO" id="GO:0004016">
    <property type="term" value="F:adenylate cyclase activity"/>
    <property type="evidence" value="ECO:0007669"/>
    <property type="project" value="UniProtKB-ARBA"/>
</dbReference>